<organism evidence="7 8">
    <name type="scientific">Silvibacterium dinghuense</name>
    <dbReference type="NCBI Taxonomy" id="1560006"/>
    <lineage>
        <taxon>Bacteria</taxon>
        <taxon>Pseudomonadati</taxon>
        <taxon>Acidobacteriota</taxon>
        <taxon>Terriglobia</taxon>
        <taxon>Terriglobales</taxon>
        <taxon>Acidobacteriaceae</taxon>
        <taxon>Silvibacterium</taxon>
    </lineage>
</organism>
<keyword evidence="3" id="KW-0378">Hydrolase</keyword>
<dbReference type="Pfam" id="PF10518">
    <property type="entry name" value="TAT_signal"/>
    <property type="match status" value="1"/>
</dbReference>
<dbReference type="Proteomes" id="UP000290253">
    <property type="component" value="Unassembled WGS sequence"/>
</dbReference>
<evidence type="ECO:0000256" key="2">
    <source>
        <dbReference type="ARBA" id="ARBA00022723"/>
    </source>
</evidence>
<dbReference type="GO" id="GO:0046872">
    <property type="term" value="F:metal ion binding"/>
    <property type="evidence" value="ECO:0007669"/>
    <property type="project" value="UniProtKB-KW"/>
</dbReference>
<reference evidence="7 8" key="1">
    <citation type="journal article" date="2016" name="Int. J. Syst. Evol. Microbiol.">
        <title>Acidipila dinghuensis sp. nov., an acidobacterium isolated from forest soil.</title>
        <authorList>
            <person name="Jiang Y.W."/>
            <person name="Wang J."/>
            <person name="Chen M.H."/>
            <person name="Lv Y.Y."/>
            <person name="Qiu L.H."/>
        </authorList>
    </citation>
    <scope>NUCLEOTIDE SEQUENCE [LARGE SCALE GENOMIC DNA]</scope>
    <source>
        <strain evidence="7 8">DHOF10</strain>
    </source>
</reference>
<keyword evidence="2" id="KW-0479">Metal-binding</keyword>
<dbReference type="Gene3D" id="3.40.720.10">
    <property type="entry name" value="Alkaline Phosphatase, subunit A"/>
    <property type="match status" value="1"/>
</dbReference>
<dbReference type="PANTHER" id="PTHR42693:SF53">
    <property type="entry name" value="ENDO-4-O-SULFATASE"/>
    <property type="match status" value="1"/>
</dbReference>
<dbReference type="PROSITE" id="PS51318">
    <property type="entry name" value="TAT"/>
    <property type="match status" value="1"/>
</dbReference>
<evidence type="ECO:0000256" key="5">
    <source>
        <dbReference type="SAM" id="MobiDB-lite"/>
    </source>
</evidence>
<feature type="region of interest" description="Disordered" evidence="5">
    <location>
        <begin position="199"/>
        <end position="219"/>
    </location>
</feature>
<evidence type="ECO:0000259" key="6">
    <source>
        <dbReference type="Pfam" id="PF00884"/>
    </source>
</evidence>
<dbReference type="InterPro" id="IPR019546">
    <property type="entry name" value="TAT_signal_bac_arc"/>
</dbReference>
<dbReference type="InterPro" id="IPR017850">
    <property type="entry name" value="Alkaline_phosphatase_core_sf"/>
</dbReference>
<dbReference type="NCBIfam" id="TIGR01409">
    <property type="entry name" value="TAT_signal_seq"/>
    <property type="match status" value="1"/>
</dbReference>
<accession>A0A4Q1SL62</accession>
<protein>
    <submittedName>
        <fullName evidence="7">Twin-arginine translocation signal domain-containing protein</fullName>
    </submittedName>
</protein>
<evidence type="ECO:0000313" key="8">
    <source>
        <dbReference type="Proteomes" id="UP000290253"/>
    </source>
</evidence>
<name>A0A4Q1SL62_9BACT</name>
<keyword evidence="8" id="KW-1185">Reference proteome</keyword>
<dbReference type="CDD" id="cd16027">
    <property type="entry name" value="SGSH"/>
    <property type="match status" value="1"/>
</dbReference>
<keyword evidence="4" id="KW-0106">Calcium</keyword>
<dbReference type="InterPro" id="IPR000917">
    <property type="entry name" value="Sulfatase_N"/>
</dbReference>
<dbReference type="InterPro" id="IPR024607">
    <property type="entry name" value="Sulfatase_CS"/>
</dbReference>
<dbReference type="PROSITE" id="PS00523">
    <property type="entry name" value="SULFATASE_1"/>
    <property type="match status" value="1"/>
</dbReference>
<feature type="region of interest" description="Disordered" evidence="5">
    <location>
        <begin position="450"/>
        <end position="470"/>
    </location>
</feature>
<sequence length="470" mass="51741">MERFDVSRRTFLKGAAAAGIASNIPAIGADPAAARPNIVYLHSHDTGRYLKPYGYDVPTPHIQRLADEGTLFRRAFSVAPTCSPSRAGLLTGLYPHNSGMLGLAHRGFSLHDYRQHIVHTLHTAGYQTVLAGIQHVAKAPETIGYDRILPRPMTEANHHGTSATVVAPAAAAFLDSRPSVPFFLDVGFFETHREYPDATAEDRADFQAPPRPIPDAPETREDFARYRASARILDEGVRQVFEALERNGQLENTLIISTTDHGISFPRMKCNLTDDGWGVSLILRGPGISRGRVQDAMVSQIDIFPTLCEYLDIAAPAWLQGKSLMPLLAGSATAVHEEIFAEVNYHAAYEPVRAVRTECWKYIRRFGNKTTPVLPNCDDGLSKTLWLKAGWANHHLPQESLYDLTFDPTEHDNLASDSAYVQILDEMRGRLHHWMLATKDPLLQGAVAAPPGAVVNDPDGISPNEPVRPA</sequence>
<feature type="domain" description="Sulfatase N-terminal" evidence="6">
    <location>
        <begin position="36"/>
        <end position="313"/>
    </location>
</feature>
<evidence type="ECO:0000256" key="3">
    <source>
        <dbReference type="ARBA" id="ARBA00022801"/>
    </source>
</evidence>
<dbReference type="AlphaFoldDB" id="A0A4Q1SL62"/>
<comment type="caution">
    <text evidence="7">The sequence shown here is derived from an EMBL/GenBank/DDBJ whole genome shotgun (WGS) entry which is preliminary data.</text>
</comment>
<dbReference type="Pfam" id="PF00884">
    <property type="entry name" value="Sulfatase"/>
    <property type="match status" value="1"/>
</dbReference>
<proteinExistence type="inferred from homology"/>
<dbReference type="OrthoDB" id="9762324at2"/>
<dbReference type="EMBL" id="SDMK01000001">
    <property type="protein sequence ID" value="RXS98197.1"/>
    <property type="molecule type" value="Genomic_DNA"/>
</dbReference>
<evidence type="ECO:0000313" key="7">
    <source>
        <dbReference type="EMBL" id="RXS98197.1"/>
    </source>
</evidence>
<comment type="similarity">
    <text evidence="1">Belongs to the sulfatase family.</text>
</comment>
<dbReference type="SUPFAM" id="SSF53649">
    <property type="entry name" value="Alkaline phosphatase-like"/>
    <property type="match status" value="1"/>
</dbReference>
<dbReference type="InterPro" id="IPR050738">
    <property type="entry name" value="Sulfatase"/>
</dbReference>
<evidence type="ECO:0000256" key="4">
    <source>
        <dbReference type="ARBA" id="ARBA00022837"/>
    </source>
</evidence>
<dbReference type="GO" id="GO:0004065">
    <property type="term" value="F:arylsulfatase activity"/>
    <property type="evidence" value="ECO:0007669"/>
    <property type="project" value="TreeGrafter"/>
</dbReference>
<dbReference type="PANTHER" id="PTHR42693">
    <property type="entry name" value="ARYLSULFATASE FAMILY MEMBER"/>
    <property type="match status" value="1"/>
</dbReference>
<gene>
    <name evidence="7" type="ORF">ESZ00_06820</name>
</gene>
<evidence type="ECO:0000256" key="1">
    <source>
        <dbReference type="ARBA" id="ARBA00008779"/>
    </source>
</evidence>
<dbReference type="InterPro" id="IPR006311">
    <property type="entry name" value="TAT_signal"/>
</dbReference>